<keyword evidence="3" id="KW-1003">Cell membrane</keyword>
<organism evidence="9 10">
    <name type="scientific">Desulforamulus hydrothermalis Lam5 = DSM 18033</name>
    <dbReference type="NCBI Taxonomy" id="1121428"/>
    <lineage>
        <taxon>Bacteria</taxon>
        <taxon>Bacillati</taxon>
        <taxon>Bacillota</taxon>
        <taxon>Clostridia</taxon>
        <taxon>Eubacteriales</taxon>
        <taxon>Peptococcaceae</taxon>
        <taxon>Desulforamulus</taxon>
    </lineage>
</organism>
<dbReference type="PANTHER" id="PTHR23513:SF11">
    <property type="entry name" value="STAPHYLOFERRIN A TRANSPORTER"/>
    <property type="match status" value="1"/>
</dbReference>
<evidence type="ECO:0000256" key="4">
    <source>
        <dbReference type="ARBA" id="ARBA00022692"/>
    </source>
</evidence>
<dbReference type="Pfam" id="PF05977">
    <property type="entry name" value="MFS_3"/>
    <property type="match status" value="1"/>
</dbReference>
<dbReference type="SUPFAM" id="SSF103473">
    <property type="entry name" value="MFS general substrate transporter"/>
    <property type="match status" value="1"/>
</dbReference>
<evidence type="ECO:0000256" key="5">
    <source>
        <dbReference type="ARBA" id="ARBA00022989"/>
    </source>
</evidence>
<proteinExistence type="predicted"/>
<evidence type="ECO:0000256" key="6">
    <source>
        <dbReference type="ARBA" id="ARBA00023136"/>
    </source>
</evidence>
<dbReference type="EMBL" id="CAOS01000003">
    <property type="protein sequence ID" value="CCO07520.1"/>
    <property type="molecule type" value="Genomic_DNA"/>
</dbReference>
<dbReference type="PANTHER" id="PTHR23513">
    <property type="entry name" value="INTEGRAL MEMBRANE EFFLUX PROTEIN-RELATED"/>
    <property type="match status" value="1"/>
</dbReference>
<feature type="transmembrane region" description="Helical" evidence="7">
    <location>
        <begin position="58"/>
        <end position="79"/>
    </location>
</feature>
<dbReference type="OrthoDB" id="9775268at2"/>
<reference evidence="9 10" key="1">
    <citation type="journal article" date="2013" name="Genome Announc.">
        <title>Genome Sequence of the Sulfate-Reducing Bacterium Desulfotomaculum hydrothermale Lam5(T).</title>
        <authorList>
            <person name="Amin O."/>
            <person name="Fardeau M.L."/>
            <person name="Valette O."/>
            <person name="Hirschler-Rea A."/>
            <person name="Barbe V."/>
            <person name="Medigue C."/>
            <person name="Vacherie B."/>
            <person name="Ollivier B."/>
            <person name="Bertin P.N."/>
            <person name="Dolla A."/>
        </authorList>
    </citation>
    <scope>NUCLEOTIDE SEQUENCE [LARGE SCALE GENOMIC DNA]</scope>
    <source>
        <strain evidence="10">Lam5 / DSM 18033</strain>
    </source>
</reference>
<dbReference type="GO" id="GO:0005886">
    <property type="term" value="C:plasma membrane"/>
    <property type="evidence" value="ECO:0007669"/>
    <property type="project" value="UniProtKB-SubCell"/>
</dbReference>
<feature type="transmembrane region" description="Helical" evidence="7">
    <location>
        <begin position="321"/>
        <end position="346"/>
    </location>
</feature>
<dbReference type="PROSITE" id="PS50850">
    <property type="entry name" value="MFS"/>
    <property type="match status" value="1"/>
</dbReference>
<keyword evidence="4 7" id="KW-0812">Transmembrane</keyword>
<feature type="transmembrane region" description="Helical" evidence="7">
    <location>
        <begin position="238"/>
        <end position="258"/>
    </location>
</feature>
<sequence>MSSKQQGCKGKHVAWAPLAALRHRNFRLFYAGQMISVIGFWMQNVAQAWVVLELTDSPFLLGLVTFVQFVPNLVFSLAAGVFADRFPRRKLVIGTQTGFMLTALLLTVLSGLGALRYWHILLISSLMGILHALDIPTRQAFLVEMVGREDLSNAIALNSSMFNAARVLGPACGGLVLAKYGATACFFINAVSYLFVIGGLLAMSIKQRIHPSSAKNMLSQIKDGIFYIKNTPNVRIPMTLLASVSISAMNFGVLVPVFARTVLGQGPDGFGMLVSSLGVGSLAGALILVVLGSNYNQFKFLWAGAAGLSLCQIMLGQVQFFWPAALLLAGAGWSMVSLSASVNSIIQMQVPDDLRGRVMSVYSLSFIGLSSIGGMLAGAVARWFGAATAFTGGGLLALLATIWLAKHWRAKAYS</sequence>
<evidence type="ECO:0000259" key="8">
    <source>
        <dbReference type="PROSITE" id="PS50850"/>
    </source>
</evidence>
<name>K8DY03_9FIRM</name>
<dbReference type="GO" id="GO:0022857">
    <property type="term" value="F:transmembrane transporter activity"/>
    <property type="evidence" value="ECO:0007669"/>
    <property type="project" value="InterPro"/>
</dbReference>
<dbReference type="AlphaFoldDB" id="K8DY03"/>
<evidence type="ECO:0000313" key="9">
    <source>
        <dbReference type="EMBL" id="CCO07520.1"/>
    </source>
</evidence>
<dbReference type="CDD" id="cd06173">
    <property type="entry name" value="MFS_MefA_like"/>
    <property type="match status" value="1"/>
</dbReference>
<dbReference type="Proteomes" id="UP000009315">
    <property type="component" value="Unassembled WGS sequence"/>
</dbReference>
<evidence type="ECO:0000256" key="1">
    <source>
        <dbReference type="ARBA" id="ARBA00004651"/>
    </source>
</evidence>
<feature type="domain" description="Major facilitator superfamily (MFS) profile" evidence="8">
    <location>
        <begin position="20"/>
        <end position="409"/>
    </location>
</feature>
<evidence type="ECO:0000313" key="10">
    <source>
        <dbReference type="Proteomes" id="UP000009315"/>
    </source>
</evidence>
<dbReference type="InterPro" id="IPR020846">
    <property type="entry name" value="MFS_dom"/>
</dbReference>
<feature type="transmembrane region" description="Helical" evidence="7">
    <location>
        <begin position="186"/>
        <end position="205"/>
    </location>
</feature>
<dbReference type="InterPro" id="IPR036259">
    <property type="entry name" value="MFS_trans_sf"/>
</dbReference>
<feature type="transmembrane region" description="Helical" evidence="7">
    <location>
        <begin position="358"/>
        <end position="377"/>
    </location>
</feature>
<evidence type="ECO:0000256" key="2">
    <source>
        <dbReference type="ARBA" id="ARBA00022448"/>
    </source>
</evidence>
<dbReference type="eggNOG" id="COG2814">
    <property type="taxonomic scope" value="Bacteria"/>
</dbReference>
<feature type="transmembrane region" description="Helical" evidence="7">
    <location>
        <begin position="383"/>
        <end position="405"/>
    </location>
</feature>
<keyword evidence="5 7" id="KW-1133">Transmembrane helix</keyword>
<dbReference type="Gene3D" id="1.20.1250.20">
    <property type="entry name" value="MFS general substrate transporter like domains"/>
    <property type="match status" value="1"/>
</dbReference>
<evidence type="ECO:0000256" key="7">
    <source>
        <dbReference type="SAM" id="Phobius"/>
    </source>
</evidence>
<comment type="subcellular location">
    <subcellularLocation>
        <location evidence="1">Cell membrane</location>
        <topology evidence="1">Multi-pass membrane protein</topology>
    </subcellularLocation>
</comment>
<accession>K8DY03</accession>
<keyword evidence="6 7" id="KW-0472">Membrane</keyword>
<comment type="caution">
    <text evidence="9">The sequence shown here is derived from an EMBL/GenBank/DDBJ whole genome shotgun (WGS) entry which is preliminary data.</text>
</comment>
<keyword evidence="2" id="KW-0813">Transport</keyword>
<gene>
    <name evidence="9" type="ORF">DESHY_110464</name>
</gene>
<keyword evidence="10" id="KW-1185">Reference proteome</keyword>
<feature type="transmembrane region" description="Helical" evidence="7">
    <location>
        <begin position="28"/>
        <end position="52"/>
    </location>
</feature>
<feature type="transmembrane region" description="Helical" evidence="7">
    <location>
        <begin position="270"/>
        <end position="291"/>
    </location>
</feature>
<feature type="transmembrane region" description="Helical" evidence="7">
    <location>
        <begin position="298"/>
        <end position="315"/>
    </location>
</feature>
<feature type="transmembrane region" description="Helical" evidence="7">
    <location>
        <begin position="91"/>
        <end position="109"/>
    </location>
</feature>
<evidence type="ECO:0000256" key="3">
    <source>
        <dbReference type="ARBA" id="ARBA00022475"/>
    </source>
</evidence>
<dbReference type="InterPro" id="IPR010290">
    <property type="entry name" value="TM_effector"/>
</dbReference>
<dbReference type="RefSeq" id="WP_008410423.1">
    <property type="nucleotide sequence ID" value="NZ_CAOS01000003.1"/>
</dbReference>
<protein>
    <submittedName>
        <fullName evidence="9">Major facilitator superfamily MFS_1</fullName>
    </submittedName>
</protein>
<dbReference type="STRING" id="1121428.DESHY_110464"/>